<protein>
    <submittedName>
        <fullName evidence="1">Uncharacterized protein</fullName>
    </submittedName>
</protein>
<sequence length="225" mass="26121">MVTFFIICSVPYVCNAQIDYNQRNTQASLDVMQYSIKNNHNSNKNAKGSPFINETFEVLKFKKFGNKVFSGRYDANLGEMQIRRENDTIALNANENFEITFVSSNKTYKTLSYIDNDGISKRGFLVVLNETDSIALLKEEVIKFHEEKPSTNGYDKAKPAEYKRVKDTYYYKIGEHVSVLPQKRKEFTKLFPEHSRKLEVFIKKNKISLKKEDDLISLFKHIGTL</sequence>
<organism evidence="1 2">
    <name type="scientific">Winogradskyella eximia</name>
    <dbReference type="NCBI Taxonomy" id="262006"/>
    <lineage>
        <taxon>Bacteria</taxon>
        <taxon>Pseudomonadati</taxon>
        <taxon>Bacteroidota</taxon>
        <taxon>Flavobacteriia</taxon>
        <taxon>Flavobacteriales</taxon>
        <taxon>Flavobacteriaceae</taxon>
        <taxon>Winogradskyella</taxon>
    </lineage>
</organism>
<name>A0A3D9H490_9FLAO</name>
<evidence type="ECO:0000313" key="1">
    <source>
        <dbReference type="EMBL" id="RED44324.1"/>
    </source>
</evidence>
<reference evidence="1 2" key="1">
    <citation type="submission" date="2018-07" db="EMBL/GenBank/DDBJ databases">
        <title>Genomic Encyclopedia of Type Strains, Phase III (KMG-III): the genomes of soil and plant-associated and newly described type strains.</title>
        <authorList>
            <person name="Whitman W."/>
        </authorList>
    </citation>
    <scope>NUCLEOTIDE SEQUENCE [LARGE SCALE GENOMIC DNA]</scope>
    <source>
        <strain evidence="1 2">CECT 7946</strain>
    </source>
</reference>
<gene>
    <name evidence="1" type="ORF">DFQ10_1035</name>
</gene>
<comment type="caution">
    <text evidence="1">The sequence shown here is derived from an EMBL/GenBank/DDBJ whole genome shotgun (WGS) entry which is preliminary data.</text>
</comment>
<dbReference type="AlphaFoldDB" id="A0A3D9H490"/>
<evidence type="ECO:0000313" key="2">
    <source>
        <dbReference type="Proteomes" id="UP000256980"/>
    </source>
</evidence>
<keyword evidence="2" id="KW-1185">Reference proteome</keyword>
<accession>A0A3D9H490</accession>
<proteinExistence type="predicted"/>
<dbReference type="Proteomes" id="UP000256980">
    <property type="component" value="Unassembled WGS sequence"/>
</dbReference>
<dbReference type="EMBL" id="QRDV01000003">
    <property type="protein sequence ID" value="RED44324.1"/>
    <property type="molecule type" value="Genomic_DNA"/>
</dbReference>